<evidence type="ECO:0000256" key="6">
    <source>
        <dbReference type="SAM" id="SignalP"/>
    </source>
</evidence>
<keyword evidence="9" id="KW-1185">Reference proteome</keyword>
<gene>
    <name evidence="8" type="ORF">AAFF_G00439900</name>
</gene>
<feature type="chain" id="PRO_5042198477" description="Fibrinogen C-terminal domain-containing protein" evidence="6">
    <location>
        <begin position="19"/>
        <end position="328"/>
    </location>
</feature>
<evidence type="ECO:0000259" key="7">
    <source>
        <dbReference type="PROSITE" id="PS51406"/>
    </source>
</evidence>
<feature type="domain" description="Fibrinogen C-terminal" evidence="7">
    <location>
        <begin position="47"/>
        <end position="97"/>
    </location>
</feature>
<evidence type="ECO:0000256" key="2">
    <source>
        <dbReference type="ARBA" id="ARBA00022734"/>
    </source>
</evidence>
<dbReference type="InterPro" id="IPR036056">
    <property type="entry name" value="Fibrinogen-like_C"/>
</dbReference>
<dbReference type="PANTHER" id="PTHR16146:SF46">
    <property type="entry name" value="INTELECTIN-1A-RELATED"/>
    <property type="match status" value="1"/>
</dbReference>
<dbReference type="InterPro" id="IPR002181">
    <property type="entry name" value="Fibrinogen_a/b/g_C_dom"/>
</dbReference>
<dbReference type="EMBL" id="JAINUG010000983">
    <property type="protein sequence ID" value="KAJ8358437.1"/>
    <property type="molecule type" value="Genomic_DNA"/>
</dbReference>
<dbReference type="GO" id="GO:0070492">
    <property type="term" value="F:oligosaccharide binding"/>
    <property type="evidence" value="ECO:0007669"/>
    <property type="project" value="TreeGrafter"/>
</dbReference>
<dbReference type="GO" id="GO:0005615">
    <property type="term" value="C:extracellular space"/>
    <property type="evidence" value="ECO:0007669"/>
    <property type="project" value="TreeGrafter"/>
</dbReference>
<reference evidence="8" key="1">
    <citation type="journal article" date="2023" name="Science">
        <title>Genome structures resolve the early diversification of teleost fishes.</title>
        <authorList>
            <person name="Parey E."/>
            <person name="Louis A."/>
            <person name="Montfort J."/>
            <person name="Bouchez O."/>
            <person name="Roques C."/>
            <person name="Iampietro C."/>
            <person name="Lluch J."/>
            <person name="Castinel A."/>
            <person name="Donnadieu C."/>
            <person name="Desvignes T."/>
            <person name="Floi Bucao C."/>
            <person name="Jouanno E."/>
            <person name="Wen M."/>
            <person name="Mejri S."/>
            <person name="Dirks R."/>
            <person name="Jansen H."/>
            <person name="Henkel C."/>
            <person name="Chen W.J."/>
            <person name="Zahm M."/>
            <person name="Cabau C."/>
            <person name="Klopp C."/>
            <person name="Thompson A.W."/>
            <person name="Robinson-Rechavi M."/>
            <person name="Braasch I."/>
            <person name="Lecointre G."/>
            <person name="Bobe J."/>
            <person name="Postlethwait J.H."/>
            <person name="Berthelot C."/>
            <person name="Roest Crollius H."/>
            <person name="Guiguen Y."/>
        </authorList>
    </citation>
    <scope>NUCLEOTIDE SEQUENCE</scope>
    <source>
        <strain evidence="8">NC1722</strain>
    </source>
</reference>
<evidence type="ECO:0000313" key="8">
    <source>
        <dbReference type="EMBL" id="KAJ8358437.1"/>
    </source>
</evidence>
<protein>
    <recommendedName>
        <fullName evidence="7">Fibrinogen C-terminal domain-containing protein</fullName>
    </recommendedName>
</protein>
<dbReference type="SUPFAM" id="SSF56496">
    <property type="entry name" value="Fibrinogen C-terminal domain-like"/>
    <property type="match status" value="1"/>
</dbReference>
<evidence type="ECO:0000256" key="5">
    <source>
        <dbReference type="SAM" id="MobiDB-lite"/>
    </source>
</evidence>
<feature type="signal peptide" evidence="6">
    <location>
        <begin position="1"/>
        <end position="18"/>
    </location>
</feature>
<evidence type="ECO:0000256" key="3">
    <source>
        <dbReference type="ARBA" id="ARBA00022837"/>
    </source>
</evidence>
<dbReference type="Proteomes" id="UP001221898">
    <property type="component" value="Unassembled WGS sequence"/>
</dbReference>
<dbReference type="InterPro" id="IPR014716">
    <property type="entry name" value="Fibrinogen_a/b/g_C_1"/>
</dbReference>
<feature type="region of interest" description="Disordered" evidence="5">
    <location>
        <begin position="114"/>
        <end position="136"/>
    </location>
</feature>
<dbReference type="NCBIfam" id="NF040941">
    <property type="entry name" value="GGGWT_bact"/>
    <property type="match status" value="1"/>
</dbReference>
<sequence>MLHWAILMMSMLLEPCLCDPIKLGTLYICQDGGCDATNNHEPEKLVYKFPYTARSCKEIRDKYTIHDDGLYYLTTESGVLYQTFCDMTTAGGGWTLVASVHENNMYGKCTVGDRWSSQQGDSSDRPEGDGTWSNRVTFGSAEAATSDDYKNPGYYDITAQDVSVWHVPNNAQTEEWARASILRYHTETSFLTSQGGNLYHLFTRYPVTYGTGVCNTDTGPDVPIVYDVGNEESTLQLYGPNTRGQVTPGFITFRVFNTESAAMAICSGVKPIGCHTEHVCVGGGGHFPEGDGVQCGDFTSFDWSGYAMHNEWSASREMTESAILLFYR</sequence>
<accession>A0AAD7VYN1</accession>
<dbReference type="FunFam" id="3.90.215.10:FF:000015">
    <property type="entry name" value="Intelectin 2"/>
    <property type="match status" value="1"/>
</dbReference>
<evidence type="ECO:0000256" key="4">
    <source>
        <dbReference type="ARBA" id="ARBA00023157"/>
    </source>
</evidence>
<keyword evidence="6" id="KW-0732">Signal</keyword>
<dbReference type="PROSITE" id="PS51406">
    <property type="entry name" value="FIBRINOGEN_C_2"/>
    <property type="match status" value="1"/>
</dbReference>
<keyword evidence="1" id="KW-0479">Metal-binding</keyword>
<dbReference type="PANTHER" id="PTHR16146">
    <property type="entry name" value="INTELECTIN"/>
    <property type="match status" value="1"/>
</dbReference>
<comment type="caution">
    <text evidence="8">The sequence shown here is derived from an EMBL/GenBank/DDBJ whole genome shotgun (WGS) entry which is preliminary data.</text>
</comment>
<name>A0AAD7VYN1_9TELE</name>
<dbReference type="Gene3D" id="3.90.215.10">
    <property type="entry name" value="Gamma Fibrinogen, chain A, domain 1"/>
    <property type="match status" value="1"/>
</dbReference>
<keyword evidence="4" id="KW-1015">Disulfide bond</keyword>
<proteinExistence type="predicted"/>
<keyword evidence="2" id="KW-0430">Lectin</keyword>
<organism evidence="8 9">
    <name type="scientific">Aldrovandia affinis</name>
    <dbReference type="NCBI Taxonomy" id="143900"/>
    <lineage>
        <taxon>Eukaryota</taxon>
        <taxon>Metazoa</taxon>
        <taxon>Chordata</taxon>
        <taxon>Craniata</taxon>
        <taxon>Vertebrata</taxon>
        <taxon>Euteleostomi</taxon>
        <taxon>Actinopterygii</taxon>
        <taxon>Neopterygii</taxon>
        <taxon>Teleostei</taxon>
        <taxon>Notacanthiformes</taxon>
        <taxon>Halosauridae</taxon>
        <taxon>Aldrovandia</taxon>
    </lineage>
</organism>
<evidence type="ECO:0000256" key="1">
    <source>
        <dbReference type="ARBA" id="ARBA00022723"/>
    </source>
</evidence>
<evidence type="ECO:0000313" key="9">
    <source>
        <dbReference type="Proteomes" id="UP001221898"/>
    </source>
</evidence>
<keyword evidence="3" id="KW-0106">Calcium</keyword>
<dbReference type="AlphaFoldDB" id="A0AAD7VYN1"/>
<dbReference type="GO" id="GO:0046872">
    <property type="term" value="F:metal ion binding"/>
    <property type="evidence" value="ECO:0007669"/>
    <property type="project" value="UniProtKB-KW"/>
</dbReference>